<proteinExistence type="predicted"/>
<dbReference type="Proteomes" id="UP001187471">
    <property type="component" value="Unassembled WGS sequence"/>
</dbReference>
<reference evidence="2" key="1">
    <citation type="submission" date="2022-12" db="EMBL/GenBank/DDBJ databases">
        <title>Draft genome assemblies for two species of Escallonia (Escalloniales).</title>
        <authorList>
            <person name="Chanderbali A."/>
            <person name="Dervinis C."/>
            <person name="Anghel I."/>
            <person name="Soltis D."/>
            <person name="Soltis P."/>
            <person name="Zapata F."/>
        </authorList>
    </citation>
    <scope>NUCLEOTIDE SEQUENCE</scope>
    <source>
        <strain evidence="2">UCBG92.1500</strain>
        <tissue evidence="2">Leaf</tissue>
    </source>
</reference>
<accession>A0AA88RDQ6</accession>
<sequence length="152" mass="17674">MQTTFRNRLDRHPVEERRPGSGESRTLMEELSQRITEKQEKFVTLKLMVVYSNNDRMLADALGAAGRLTIFYYHHFLSYKYQGRLRVQNILSSVHYLMSLLPEEIPLKSVNSPEDLRMFLNSTDKALLLLDHCGWTSRLLTQSKKNGSENVL</sequence>
<dbReference type="AlphaFoldDB" id="A0AA88RDQ6"/>
<feature type="non-terminal residue" evidence="2">
    <location>
        <position position="1"/>
    </location>
</feature>
<evidence type="ECO:0000313" key="2">
    <source>
        <dbReference type="EMBL" id="KAK2973915.1"/>
    </source>
</evidence>
<comment type="caution">
    <text evidence="2">The sequence shown here is derived from an EMBL/GenBank/DDBJ whole genome shotgun (WGS) entry which is preliminary data.</text>
</comment>
<gene>
    <name evidence="2" type="ORF">RJ640_019430</name>
</gene>
<dbReference type="EMBL" id="JAVXUO010002358">
    <property type="protein sequence ID" value="KAK2973915.1"/>
    <property type="molecule type" value="Genomic_DNA"/>
</dbReference>
<feature type="region of interest" description="Disordered" evidence="1">
    <location>
        <begin position="1"/>
        <end position="26"/>
    </location>
</feature>
<organism evidence="2 3">
    <name type="scientific">Escallonia rubra</name>
    <dbReference type="NCBI Taxonomy" id="112253"/>
    <lineage>
        <taxon>Eukaryota</taxon>
        <taxon>Viridiplantae</taxon>
        <taxon>Streptophyta</taxon>
        <taxon>Embryophyta</taxon>
        <taxon>Tracheophyta</taxon>
        <taxon>Spermatophyta</taxon>
        <taxon>Magnoliopsida</taxon>
        <taxon>eudicotyledons</taxon>
        <taxon>Gunneridae</taxon>
        <taxon>Pentapetalae</taxon>
        <taxon>asterids</taxon>
        <taxon>campanulids</taxon>
        <taxon>Escalloniales</taxon>
        <taxon>Escalloniaceae</taxon>
        <taxon>Escallonia</taxon>
    </lineage>
</organism>
<protein>
    <submittedName>
        <fullName evidence="2">Uncharacterized protein</fullName>
    </submittedName>
</protein>
<evidence type="ECO:0000256" key="1">
    <source>
        <dbReference type="SAM" id="MobiDB-lite"/>
    </source>
</evidence>
<feature type="compositionally biased region" description="Basic and acidic residues" evidence="1">
    <location>
        <begin position="7"/>
        <end position="26"/>
    </location>
</feature>
<evidence type="ECO:0000313" key="3">
    <source>
        <dbReference type="Proteomes" id="UP001187471"/>
    </source>
</evidence>
<keyword evidence="3" id="KW-1185">Reference proteome</keyword>
<name>A0AA88RDQ6_9ASTE</name>